<dbReference type="EMBL" id="JAAOAR010000128">
    <property type="protein sequence ID" value="KAF5599977.1"/>
    <property type="molecule type" value="Genomic_DNA"/>
</dbReference>
<dbReference type="AlphaFoldDB" id="A0A8H5PP55"/>
<proteinExistence type="predicted"/>
<sequence length="139" mass="15824">MASSAFDHTAVDPLNLEARRAHINAFFMHLGVWDSAKVTTAREKCVEMYCKLLDERGHVSVSQEYFEYQVDRLVWFNILKRGKALTEATKWPWSETLPEITDSTTKASATYGDWLRRKSEANGDGDRAPTPPRTVDLSD</sequence>
<feature type="compositionally biased region" description="Basic and acidic residues" evidence="1">
    <location>
        <begin position="116"/>
        <end position="127"/>
    </location>
</feature>
<accession>A0A8H5PP55</accession>
<dbReference type="Proteomes" id="UP000544095">
    <property type="component" value="Unassembled WGS sequence"/>
</dbReference>
<reference evidence="2 3" key="1">
    <citation type="submission" date="2020-05" db="EMBL/GenBank/DDBJ databases">
        <title>Identification and distribution of gene clusters putatively required for synthesis of sphingolipid metabolism inhibitors in phylogenetically diverse species of the filamentous fungus Fusarium.</title>
        <authorList>
            <person name="Kim H.-S."/>
            <person name="Busman M."/>
            <person name="Brown D.W."/>
            <person name="Divon H."/>
            <person name="Uhlig S."/>
            <person name="Proctor R.H."/>
        </authorList>
    </citation>
    <scope>NUCLEOTIDE SEQUENCE [LARGE SCALE GENOMIC DNA]</scope>
    <source>
        <strain evidence="2 3">NRRL 25211</strain>
    </source>
</reference>
<protein>
    <submittedName>
        <fullName evidence="2">Uncharacterized protein</fullName>
    </submittedName>
</protein>
<keyword evidence="3" id="KW-1185">Reference proteome</keyword>
<organism evidence="2 3">
    <name type="scientific">Fusarium pseudoanthophilum</name>
    <dbReference type="NCBI Taxonomy" id="48495"/>
    <lineage>
        <taxon>Eukaryota</taxon>
        <taxon>Fungi</taxon>
        <taxon>Dikarya</taxon>
        <taxon>Ascomycota</taxon>
        <taxon>Pezizomycotina</taxon>
        <taxon>Sordariomycetes</taxon>
        <taxon>Hypocreomycetidae</taxon>
        <taxon>Hypocreales</taxon>
        <taxon>Nectriaceae</taxon>
        <taxon>Fusarium</taxon>
        <taxon>Fusarium fujikuroi species complex</taxon>
    </lineage>
</organism>
<comment type="caution">
    <text evidence="2">The sequence shown here is derived from an EMBL/GenBank/DDBJ whole genome shotgun (WGS) entry which is preliminary data.</text>
</comment>
<gene>
    <name evidence="2" type="ORF">FPANT_2880</name>
</gene>
<evidence type="ECO:0000256" key="1">
    <source>
        <dbReference type="SAM" id="MobiDB-lite"/>
    </source>
</evidence>
<feature type="region of interest" description="Disordered" evidence="1">
    <location>
        <begin position="116"/>
        <end position="139"/>
    </location>
</feature>
<evidence type="ECO:0000313" key="2">
    <source>
        <dbReference type="EMBL" id="KAF5599977.1"/>
    </source>
</evidence>
<name>A0A8H5PP55_9HYPO</name>
<evidence type="ECO:0000313" key="3">
    <source>
        <dbReference type="Proteomes" id="UP000544095"/>
    </source>
</evidence>